<evidence type="ECO:0000313" key="1">
    <source>
        <dbReference type="EMBL" id="NEC38375.1"/>
    </source>
</evidence>
<dbReference type="Proteomes" id="UP000475666">
    <property type="component" value="Unassembled WGS sequence"/>
</dbReference>
<sequence length="53" mass="5784">MRTEIVLSHEAPELDLDLDLRVSDLPEQAAQFGEGTFTSPSSYAIGTRCPICC</sequence>
<dbReference type="RefSeq" id="WP_109031158.1">
    <property type="nucleotide sequence ID" value="NZ_BEWD01000004.1"/>
</dbReference>
<dbReference type="EMBL" id="JAAGMQ010001047">
    <property type="protein sequence ID" value="NEC38375.1"/>
    <property type="molecule type" value="Genomic_DNA"/>
</dbReference>
<accession>A0A6G3TPI0</accession>
<organism evidence="1 2">
    <name type="scientific">Streptomyces rubrogriseus</name>
    <dbReference type="NCBI Taxonomy" id="194673"/>
    <lineage>
        <taxon>Bacteria</taxon>
        <taxon>Bacillati</taxon>
        <taxon>Actinomycetota</taxon>
        <taxon>Actinomycetes</taxon>
        <taxon>Kitasatosporales</taxon>
        <taxon>Streptomycetaceae</taxon>
        <taxon>Streptomyces</taxon>
        <taxon>Streptomyces violaceoruber group</taxon>
    </lineage>
</organism>
<reference evidence="1 2" key="1">
    <citation type="submission" date="2020-01" db="EMBL/GenBank/DDBJ databases">
        <title>Insect and environment-associated Actinomycetes.</title>
        <authorList>
            <person name="Currrie C."/>
            <person name="Chevrette M."/>
            <person name="Carlson C."/>
            <person name="Stubbendieck R."/>
            <person name="Wendt-Pienkowski E."/>
        </authorList>
    </citation>
    <scope>NUCLEOTIDE SEQUENCE [LARGE SCALE GENOMIC DNA]</scope>
    <source>
        <strain evidence="1 2">SID7739</strain>
    </source>
</reference>
<dbReference type="AlphaFoldDB" id="A0A6G3TPI0"/>
<evidence type="ECO:0000313" key="2">
    <source>
        <dbReference type="Proteomes" id="UP000475666"/>
    </source>
</evidence>
<dbReference type="InterPro" id="IPR031031">
    <property type="entry name" value="Lanti_SCO0268"/>
</dbReference>
<protein>
    <submittedName>
        <fullName evidence="1">Class II lantibiotic LanA</fullName>
    </submittedName>
</protein>
<comment type="caution">
    <text evidence="1">The sequence shown here is derived from an EMBL/GenBank/DDBJ whole genome shotgun (WGS) entry which is preliminary data.</text>
</comment>
<dbReference type="GeneID" id="96652989"/>
<dbReference type="NCBIfam" id="TIGR04451">
    <property type="entry name" value="lanti_SCO0268"/>
    <property type="match status" value="1"/>
</dbReference>
<name>A0A6G3TPI0_9ACTN</name>
<proteinExistence type="predicted"/>
<gene>
    <name evidence="1" type="primary">lanA</name>
    <name evidence="1" type="ORF">G3I66_35195</name>
</gene>